<dbReference type="KEGG" id="pdh:B9T62_03020"/>
<dbReference type="SUPFAM" id="SSF53448">
    <property type="entry name" value="Nucleotide-diphospho-sugar transferases"/>
    <property type="match status" value="1"/>
</dbReference>
<dbReference type="EMBL" id="CP021780">
    <property type="protein sequence ID" value="ASA19864.1"/>
    <property type="molecule type" value="Genomic_DNA"/>
</dbReference>
<protein>
    <recommendedName>
        <fullName evidence="2">Glycosyltransferase 2-like domain-containing protein</fullName>
    </recommendedName>
</protein>
<evidence type="ECO:0000259" key="2">
    <source>
        <dbReference type="Pfam" id="PF00535"/>
    </source>
</evidence>
<dbReference type="Gene3D" id="3.90.550.10">
    <property type="entry name" value="Spore Coat Polysaccharide Biosynthesis Protein SpsA, Chain A"/>
    <property type="match status" value="1"/>
</dbReference>
<dbReference type="OrthoDB" id="9815829at2"/>
<accession>A0A2Z2K5L9</accession>
<dbReference type="PANTHER" id="PTHR22916:SF3">
    <property type="entry name" value="UDP-GLCNAC:BETAGAL BETA-1,3-N-ACETYLGLUCOSAMINYLTRANSFERASE-LIKE PROTEIN 1"/>
    <property type="match status" value="1"/>
</dbReference>
<comment type="similarity">
    <text evidence="1">Belongs to the glycosyltransferase 2 family.</text>
</comment>
<dbReference type="GO" id="GO:0016758">
    <property type="term" value="F:hexosyltransferase activity"/>
    <property type="evidence" value="ECO:0007669"/>
    <property type="project" value="UniProtKB-ARBA"/>
</dbReference>
<gene>
    <name evidence="3" type="ORF">B9T62_03020</name>
</gene>
<dbReference type="InterPro" id="IPR029044">
    <property type="entry name" value="Nucleotide-diphossugar_trans"/>
</dbReference>
<proteinExistence type="inferred from homology"/>
<organism evidence="3 4">
    <name type="scientific">Paenibacillus donghaensis</name>
    <dbReference type="NCBI Taxonomy" id="414771"/>
    <lineage>
        <taxon>Bacteria</taxon>
        <taxon>Bacillati</taxon>
        <taxon>Bacillota</taxon>
        <taxon>Bacilli</taxon>
        <taxon>Bacillales</taxon>
        <taxon>Paenibacillaceae</taxon>
        <taxon>Paenibacillus</taxon>
    </lineage>
</organism>
<reference evidence="3 4" key="1">
    <citation type="submission" date="2017-06" db="EMBL/GenBank/DDBJ databases">
        <title>Complete genome sequence of Paenibacillus donghaensis KCTC 13049T isolated from East Sea sediment, South Korea.</title>
        <authorList>
            <person name="Jung B.K."/>
            <person name="Hong S.-J."/>
            <person name="Shin J.-H."/>
        </authorList>
    </citation>
    <scope>NUCLEOTIDE SEQUENCE [LARGE SCALE GENOMIC DNA]</scope>
    <source>
        <strain evidence="3 4">KCTC 13049</strain>
    </source>
</reference>
<feature type="domain" description="Glycosyltransferase 2-like" evidence="2">
    <location>
        <begin position="5"/>
        <end position="165"/>
    </location>
</feature>
<dbReference type="Pfam" id="PF00535">
    <property type="entry name" value="Glycos_transf_2"/>
    <property type="match status" value="1"/>
</dbReference>
<name>A0A2Z2K5L9_9BACL</name>
<evidence type="ECO:0000313" key="4">
    <source>
        <dbReference type="Proteomes" id="UP000249890"/>
    </source>
</evidence>
<evidence type="ECO:0000256" key="1">
    <source>
        <dbReference type="ARBA" id="ARBA00006739"/>
    </source>
</evidence>
<dbReference type="InterPro" id="IPR001173">
    <property type="entry name" value="Glyco_trans_2-like"/>
</dbReference>
<dbReference type="AlphaFoldDB" id="A0A2Z2K5L9"/>
<dbReference type="Proteomes" id="UP000249890">
    <property type="component" value="Chromosome"/>
</dbReference>
<evidence type="ECO:0000313" key="3">
    <source>
        <dbReference type="EMBL" id="ASA19864.1"/>
    </source>
</evidence>
<sequence length="290" mass="33300">MANLSVLMPVYNASHYLSNAIESILLQSYTDFELIVINDGSTDSSLEIIHHYSDPRIKLINNPENLGIVSSLNRGFSAATGTFIARMDADDYSLPNRFMAQLQFMDLHPEIGVCGTQFRIMDNSEVRMQTSTLPLDPDILSCSLLLNCCLAHPTTMIRRHVLEKLTGPLYDPSYQHAEDYHLWARLSEITRIANLEECYLHYRHHNDQISRTKGSEQLEQADRIRLDLIKGLGIVPTQEEWELHLNLCNLRKSSELSEREWIHKLLHINLITRRYNQVALMLVLNNACRG</sequence>
<keyword evidence="4" id="KW-1185">Reference proteome</keyword>
<dbReference type="PANTHER" id="PTHR22916">
    <property type="entry name" value="GLYCOSYLTRANSFERASE"/>
    <property type="match status" value="1"/>
</dbReference>
<dbReference type="RefSeq" id="WP_087913887.1">
    <property type="nucleotide sequence ID" value="NZ_CP021780.1"/>
</dbReference>